<dbReference type="FunFam" id="3.10.250.10:FF:000001">
    <property type="entry name" value="Lysyl oxidase 4 isoform X1"/>
    <property type="match status" value="1"/>
</dbReference>
<dbReference type="Proteomes" id="UP001314229">
    <property type="component" value="Unassembled WGS sequence"/>
</dbReference>
<dbReference type="EMBL" id="CAWUFR010000333">
    <property type="protein sequence ID" value="CAK6976085.1"/>
    <property type="molecule type" value="Genomic_DNA"/>
</dbReference>
<dbReference type="Pfam" id="PF00530">
    <property type="entry name" value="SRCR"/>
    <property type="match status" value="2"/>
</dbReference>
<dbReference type="InterPro" id="IPR001190">
    <property type="entry name" value="SRCR"/>
</dbReference>
<feature type="disulfide bond" evidence="7">
    <location>
        <begin position="99"/>
        <end position="163"/>
    </location>
</feature>
<keyword evidence="6" id="KW-0325">Glycoprotein</keyword>
<comment type="subcellular location">
    <subcellularLocation>
        <location evidence="1">Secreted</location>
    </subcellularLocation>
</comment>
<evidence type="ECO:0000259" key="8">
    <source>
        <dbReference type="PROSITE" id="PS50287"/>
    </source>
</evidence>
<keyword evidence="10" id="KW-1185">Reference proteome</keyword>
<evidence type="ECO:0000313" key="10">
    <source>
        <dbReference type="Proteomes" id="UP001314229"/>
    </source>
</evidence>
<gene>
    <name evidence="9" type="ORF">FSCOSCO3_A021380</name>
</gene>
<comment type="caution">
    <text evidence="9">The sequence shown here is derived from an EMBL/GenBank/DDBJ whole genome shotgun (WGS) entry which is preliminary data.</text>
</comment>
<proteinExistence type="predicted"/>
<feature type="disulfide bond" evidence="7">
    <location>
        <begin position="112"/>
        <end position="173"/>
    </location>
</feature>
<protein>
    <submittedName>
        <fullName evidence="9">Deleted in malignant brain tumors 1 protein-like</fullName>
    </submittedName>
</protein>
<reference evidence="9 10" key="1">
    <citation type="submission" date="2024-01" db="EMBL/GenBank/DDBJ databases">
        <authorList>
            <person name="Alioto T."/>
            <person name="Alioto T."/>
            <person name="Gomez Garrido J."/>
        </authorList>
    </citation>
    <scope>NUCLEOTIDE SEQUENCE [LARGE SCALE GENOMIC DNA]</scope>
</reference>
<dbReference type="PROSITE" id="PS00420">
    <property type="entry name" value="SRCR_1"/>
    <property type="match status" value="1"/>
</dbReference>
<dbReference type="PRINTS" id="PR00258">
    <property type="entry name" value="SPERACTRCPTR"/>
</dbReference>
<dbReference type="PANTHER" id="PTHR48071">
    <property type="entry name" value="SRCR DOMAIN-CONTAINING PROTEIN"/>
    <property type="match status" value="1"/>
</dbReference>
<dbReference type="GO" id="GO:0005615">
    <property type="term" value="C:extracellular space"/>
    <property type="evidence" value="ECO:0007669"/>
    <property type="project" value="TreeGrafter"/>
</dbReference>
<accession>A0AAV1PXW0</accession>
<dbReference type="FunFam" id="3.10.250.10:FF:000057">
    <property type="entry name" value="Uncharacterized protein"/>
    <property type="match status" value="1"/>
</dbReference>
<dbReference type="SMART" id="SM00202">
    <property type="entry name" value="SR"/>
    <property type="match status" value="2"/>
</dbReference>
<keyword evidence="3" id="KW-0732">Signal</keyword>
<organism evidence="9 10">
    <name type="scientific">Scomber scombrus</name>
    <name type="common">Atlantic mackerel</name>
    <name type="synonym">Scomber vernalis</name>
    <dbReference type="NCBI Taxonomy" id="13677"/>
    <lineage>
        <taxon>Eukaryota</taxon>
        <taxon>Metazoa</taxon>
        <taxon>Chordata</taxon>
        <taxon>Craniata</taxon>
        <taxon>Vertebrata</taxon>
        <taxon>Euteleostomi</taxon>
        <taxon>Actinopterygii</taxon>
        <taxon>Neopterygii</taxon>
        <taxon>Teleostei</taxon>
        <taxon>Neoteleostei</taxon>
        <taxon>Acanthomorphata</taxon>
        <taxon>Pelagiaria</taxon>
        <taxon>Scombriformes</taxon>
        <taxon>Scombridae</taxon>
        <taxon>Scomber</taxon>
    </lineage>
</organism>
<feature type="domain" description="SRCR" evidence="8">
    <location>
        <begin position="75"/>
        <end position="174"/>
    </location>
</feature>
<dbReference type="PANTHER" id="PTHR48071:SF15">
    <property type="entry name" value="SRCR DOMAIN-CONTAINING PROTEIN"/>
    <property type="match status" value="1"/>
</dbReference>
<dbReference type="PROSITE" id="PS50287">
    <property type="entry name" value="SRCR_2"/>
    <property type="match status" value="2"/>
</dbReference>
<evidence type="ECO:0000256" key="2">
    <source>
        <dbReference type="ARBA" id="ARBA00022525"/>
    </source>
</evidence>
<dbReference type="GO" id="GO:0031638">
    <property type="term" value="P:zymogen activation"/>
    <property type="evidence" value="ECO:0007669"/>
    <property type="project" value="TreeGrafter"/>
</dbReference>
<feature type="domain" description="SRCR" evidence="8">
    <location>
        <begin position="1"/>
        <end position="70"/>
    </location>
</feature>
<feature type="disulfide bond" evidence="7">
    <location>
        <begin position="39"/>
        <end position="49"/>
    </location>
</feature>
<evidence type="ECO:0000256" key="3">
    <source>
        <dbReference type="ARBA" id="ARBA00022729"/>
    </source>
</evidence>
<evidence type="ECO:0000256" key="7">
    <source>
        <dbReference type="PROSITE-ProRule" id="PRU00196"/>
    </source>
</evidence>
<dbReference type="GO" id="GO:0004252">
    <property type="term" value="F:serine-type endopeptidase activity"/>
    <property type="evidence" value="ECO:0007669"/>
    <property type="project" value="TreeGrafter"/>
</dbReference>
<feature type="disulfide bond" evidence="7">
    <location>
        <begin position="8"/>
        <end position="69"/>
    </location>
</feature>
<evidence type="ECO:0000256" key="1">
    <source>
        <dbReference type="ARBA" id="ARBA00004613"/>
    </source>
</evidence>
<dbReference type="GO" id="GO:0005886">
    <property type="term" value="C:plasma membrane"/>
    <property type="evidence" value="ECO:0007669"/>
    <property type="project" value="TreeGrafter"/>
</dbReference>
<evidence type="ECO:0000256" key="4">
    <source>
        <dbReference type="ARBA" id="ARBA00022737"/>
    </source>
</evidence>
<dbReference type="SUPFAM" id="SSF56487">
    <property type="entry name" value="SRCR-like"/>
    <property type="match status" value="2"/>
</dbReference>
<keyword evidence="4" id="KW-0677">Repeat</keyword>
<dbReference type="InterPro" id="IPR036772">
    <property type="entry name" value="SRCR-like_dom_sf"/>
</dbReference>
<name>A0AAV1PXW0_SCOSC</name>
<comment type="caution">
    <text evidence="7">Lacks conserved residue(s) required for the propagation of feature annotation.</text>
</comment>
<dbReference type="AlphaFoldDB" id="A0AAV1PXW0"/>
<feature type="disulfide bond" evidence="7">
    <location>
        <begin position="143"/>
        <end position="153"/>
    </location>
</feature>
<evidence type="ECO:0000256" key="5">
    <source>
        <dbReference type="ARBA" id="ARBA00023157"/>
    </source>
</evidence>
<keyword evidence="2" id="KW-0964">Secreted</keyword>
<evidence type="ECO:0000313" key="9">
    <source>
        <dbReference type="EMBL" id="CAK6976085.1"/>
    </source>
</evidence>
<sequence>MTNAQVVCRQLGCGRVLSAPHKAGFGQGSGPIWLDDVTCTGSESELSECTHRGIGSHDCGHHEDAGVVCEAGSPVRLVNSDRCSGRVEVYHEGQWGTVCDDAWDLNDANVVCRQVGCGRARSALQNAPLGPSSGPIWLENVGCSGNEPSLTDCTHSGIGSHDCTHPEDAGVVCEGESCGQVTQNNPTHRLLTPMNVLNNRVPQMLHLAFN</sequence>
<keyword evidence="5 7" id="KW-1015">Disulfide bond</keyword>
<evidence type="ECO:0000256" key="6">
    <source>
        <dbReference type="ARBA" id="ARBA00023180"/>
    </source>
</evidence>
<dbReference type="Gene3D" id="3.10.250.10">
    <property type="entry name" value="SRCR-like domain"/>
    <property type="match status" value="2"/>
</dbReference>